<feature type="domain" description="SusD-like N-terminal" evidence="7">
    <location>
        <begin position="89"/>
        <end position="233"/>
    </location>
</feature>
<dbReference type="Proteomes" id="UP000676386">
    <property type="component" value="Unassembled WGS sequence"/>
</dbReference>
<comment type="caution">
    <text evidence="8">The sequence shown here is derived from an EMBL/GenBank/DDBJ whole genome shotgun (WGS) entry which is preliminary data.</text>
</comment>
<dbReference type="Pfam" id="PF07980">
    <property type="entry name" value="SusD_RagB"/>
    <property type="match status" value="1"/>
</dbReference>
<evidence type="ECO:0000256" key="2">
    <source>
        <dbReference type="ARBA" id="ARBA00006275"/>
    </source>
</evidence>
<evidence type="ECO:0000259" key="7">
    <source>
        <dbReference type="Pfam" id="PF14322"/>
    </source>
</evidence>
<reference evidence="8 9" key="1">
    <citation type="submission" date="2021-04" db="EMBL/GenBank/DDBJ databases">
        <title>Chitinophaga sp. nov., isolated from the rhizosphere soil.</title>
        <authorList>
            <person name="He S."/>
        </authorList>
    </citation>
    <scope>NUCLEOTIDE SEQUENCE [LARGE SCALE GENOMIC DNA]</scope>
    <source>
        <strain evidence="8 9">2R12</strain>
    </source>
</reference>
<dbReference type="RefSeq" id="WP_211975849.1">
    <property type="nucleotide sequence ID" value="NZ_CBFHAM010000035.1"/>
</dbReference>
<evidence type="ECO:0000256" key="1">
    <source>
        <dbReference type="ARBA" id="ARBA00004442"/>
    </source>
</evidence>
<accession>A0ABS5J659</accession>
<keyword evidence="4" id="KW-0472">Membrane</keyword>
<dbReference type="EMBL" id="JAGTXB010000017">
    <property type="protein sequence ID" value="MBS0030709.1"/>
    <property type="molecule type" value="Genomic_DNA"/>
</dbReference>
<feature type="domain" description="RagB/SusD" evidence="6">
    <location>
        <begin position="281"/>
        <end position="486"/>
    </location>
</feature>
<evidence type="ECO:0000313" key="8">
    <source>
        <dbReference type="EMBL" id="MBS0030709.1"/>
    </source>
</evidence>
<keyword evidence="3" id="KW-0732">Signal</keyword>
<dbReference type="InterPro" id="IPR012944">
    <property type="entry name" value="SusD_RagB_dom"/>
</dbReference>
<name>A0ABS5J659_9BACT</name>
<comment type="similarity">
    <text evidence="2">Belongs to the SusD family.</text>
</comment>
<comment type="subcellular location">
    <subcellularLocation>
        <location evidence="1">Cell outer membrane</location>
    </subcellularLocation>
</comment>
<evidence type="ECO:0000256" key="4">
    <source>
        <dbReference type="ARBA" id="ARBA00023136"/>
    </source>
</evidence>
<dbReference type="InterPro" id="IPR033985">
    <property type="entry name" value="SusD-like_N"/>
</dbReference>
<evidence type="ECO:0000256" key="5">
    <source>
        <dbReference type="ARBA" id="ARBA00023237"/>
    </source>
</evidence>
<organism evidence="8 9">
    <name type="scientific">Chitinophaga hostae</name>
    <dbReference type="NCBI Taxonomy" id="2831022"/>
    <lineage>
        <taxon>Bacteria</taxon>
        <taxon>Pseudomonadati</taxon>
        <taxon>Bacteroidota</taxon>
        <taxon>Chitinophagia</taxon>
        <taxon>Chitinophagales</taxon>
        <taxon>Chitinophagaceae</taxon>
        <taxon>Chitinophaga</taxon>
    </lineage>
</organism>
<sequence length="509" mass="58080">MKKLRLYIPVVFILLVTASGCSKDLLEQRSPDKLDTEHFWTSKERALAGLAAAYSQVEGFVYWDNYVEARSVRDFYREDYVEAGDDAYNYSWWIEHYNFNFTSGNYAIDLLWRENYRGIYYTNQVLENVAAMKPDMIDDASRNQIIGEAHFLRAYYHYKLLMDFQQIIIRDKLPLKEGDLPKGLSPRKETWDFICNELKEAEKALPLRSERPASELGRATKGSAQAYLGKIYLYRAGEDKAAAATLMTEAGTWLGKVISSNQYHLESNFMSMFNGAAKNTQESVFELQQSSDVNNGAAYSSYLGDWVAASQMGGYGEIYGTQRLLTELLKEGRTAGDHLYDHRVYASIVFNDPYFNDAADPKAYGYTYNDIFEAGTNVIAFRKWVPASLDRLGNENAINVPLIRLADVMLMQAEVLNEQNKPGEAMDLINDVRNRAGMPALSLTGKTTIFNQIMHERVMEFTLEGSRFYDLRRWGLLETKMKEAGRSFSADKAFYPLPLKETVNNPMAQ</sequence>
<keyword evidence="9" id="KW-1185">Reference proteome</keyword>
<gene>
    <name evidence="8" type="ORF">KE626_25510</name>
</gene>
<dbReference type="InterPro" id="IPR011990">
    <property type="entry name" value="TPR-like_helical_dom_sf"/>
</dbReference>
<dbReference type="SUPFAM" id="SSF48452">
    <property type="entry name" value="TPR-like"/>
    <property type="match status" value="1"/>
</dbReference>
<keyword evidence="5" id="KW-0998">Cell outer membrane</keyword>
<dbReference type="Gene3D" id="1.25.40.390">
    <property type="match status" value="1"/>
</dbReference>
<proteinExistence type="inferred from homology"/>
<evidence type="ECO:0000259" key="6">
    <source>
        <dbReference type="Pfam" id="PF07980"/>
    </source>
</evidence>
<evidence type="ECO:0000313" key="9">
    <source>
        <dbReference type="Proteomes" id="UP000676386"/>
    </source>
</evidence>
<evidence type="ECO:0000256" key="3">
    <source>
        <dbReference type="ARBA" id="ARBA00022729"/>
    </source>
</evidence>
<dbReference type="Pfam" id="PF14322">
    <property type="entry name" value="SusD-like_3"/>
    <property type="match status" value="1"/>
</dbReference>
<dbReference type="PROSITE" id="PS51257">
    <property type="entry name" value="PROKAR_LIPOPROTEIN"/>
    <property type="match status" value="1"/>
</dbReference>
<protein>
    <submittedName>
        <fullName evidence="8">RagB/SusD family nutrient uptake outer membrane protein</fullName>
    </submittedName>
</protein>